<dbReference type="RefSeq" id="WP_222877007.1">
    <property type="nucleotide sequence ID" value="NZ_AP023361.1"/>
</dbReference>
<evidence type="ECO:0000313" key="2">
    <source>
        <dbReference type="Proteomes" id="UP000515317"/>
    </source>
</evidence>
<reference evidence="1 2" key="1">
    <citation type="submission" date="2020-08" db="EMBL/GenBank/DDBJ databases">
        <title>Genome sequence of Rhizobiales bacterium strain IZ6.</title>
        <authorList>
            <person name="Nakai R."/>
            <person name="Naganuma T."/>
        </authorList>
    </citation>
    <scope>NUCLEOTIDE SEQUENCE [LARGE SCALE GENOMIC DNA]</scope>
    <source>
        <strain evidence="1 2">IZ6</strain>
    </source>
</reference>
<protein>
    <submittedName>
        <fullName evidence="1">Uncharacterized protein</fullName>
    </submittedName>
</protein>
<name>A0A6S6QRL1_9HYPH</name>
<dbReference type="EMBL" id="AP023361">
    <property type="protein sequence ID" value="BCJ90375.1"/>
    <property type="molecule type" value="Genomic_DNA"/>
</dbReference>
<sequence>MDWLKLALGLLKAWNGLIALMRQWRDREAGRAEVIIEIKDKSHDALAEADNARAVQHGIDADDRELRRDDGHRRD</sequence>
<dbReference type="Proteomes" id="UP000515317">
    <property type="component" value="Chromosome"/>
</dbReference>
<keyword evidence="2" id="KW-1185">Reference proteome</keyword>
<proteinExistence type="predicted"/>
<dbReference type="AlphaFoldDB" id="A0A6S6QRL1"/>
<organism evidence="1 2">
    <name type="scientific">Terrihabitans soli</name>
    <dbReference type="NCBI Taxonomy" id="708113"/>
    <lineage>
        <taxon>Bacteria</taxon>
        <taxon>Pseudomonadati</taxon>
        <taxon>Pseudomonadota</taxon>
        <taxon>Alphaproteobacteria</taxon>
        <taxon>Hyphomicrobiales</taxon>
        <taxon>Terrihabitans</taxon>
    </lineage>
</organism>
<dbReference type="KEGG" id="tso:IZ6_11100"/>
<gene>
    <name evidence="1" type="ORF">IZ6_11100</name>
</gene>
<accession>A0A6S6QRL1</accession>
<evidence type="ECO:0000313" key="1">
    <source>
        <dbReference type="EMBL" id="BCJ90375.1"/>
    </source>
</evidence>